<accession>A0A1M5I7F9</accession>
<name>A0A1M5I7F9_9BRAD</name>
<reference evidence="2 3" key="1">
    <citation type="submission" date="2016-11" db="EMBL/GenBank/DDBJ databases">
        <authorList>
            <person name="Jaros S."/>
            <person name="Januszkiewicz K."/>
            <person name="Wedrychowicz H."/>
        </authorList>
    </citation>
    <scope>NUCLEOTIDE SEQUENCE [LARGE SCALE GENOMIC DNA]</scope>
    <source>
        <strain evidence="2 3">GAS242</strain>
    </source>
</reference>
<organism evidence="2 3">
    <name type="scientific">Bradyrhizobium erythrophlei</name>
    <dbReference type="NCBI Taxonomy" id="1437360"/>
    <lineage>
        <taxon>Bacteria</taxon>
        <taxon>Pseudomonadati</taxon>
        <taxon>Pseudomonadota</taxon>
        <taxon>Alphaproteobacteria</taxon>
        <taxon>Hyphomicrobiales</taxon>
        <taxon>Nitrobacteraceae</taxon>
        <taxon>Bradyrhizobium</taxon>
    </lineage>
</organism>
<dbReference type="AlphaFoldDB" id="A0A1M5I7F9"/>
<evidence type="ECO:0000313" key="3">
    <source>
        <dbReference type="Proteomes" id="UP000190675"/>
    </source>
</evidence>
<evidence type="ECO:0000313" key="2">
    <source>
        <dbReference type="EMBL" id="SHG24019.1"/>
    </source>
</evidence>
<dbReference type="Proteomes" id="UP000190675">
    <property type="component" value="Chromosome I"/>
</dbReference>
<feature type="region of interest" description="Disordered" evidence="1">
    <location>
        <begin position="1"/>
        <end position="20"/>
    </location>
</feature>
<gene>
    <name evidence="2" type="ORF">SAMN05444169_1333</name>
</gene>
<proteinExistence type="predicted"/>
<dbReference type="EMBL" id="LT670818">
    <property type="protein sequence ID" value="SHG24019.1"/>
    <property type="molecule type" value="Genomic_DNA"/>
</dbReference>
<protein>
    <submittedName>
        <fullName evidence="2">Uncharacterized protein</fullName>
    </submittedName>
</protein>
<sequence length="136" mass="15251">MTVVHRSGRRSGGVPEKLTLGGKSTVGFRRGDQTRAFHVRGVDHEAALAATFGLVHGAVGRNRILEMHFSRFDGMIINGRGGSETEDFSYVINPGQNDALKEMHSRIKRTIATAVRRREKWRTLWRRGVTTRPGRL</sequence>
<evidence type="ECO:0000256" key="1">
    <source>
        <dbReference type="SAM" id="MobiDB-lite"/>
    </source>
</evidence>